<dbReference type="EnsemblMetazoa" id="GPPI011900-RA">
    <property type="protein sequence ID" value="GPPI011900-PA"/>
    <property type="gene ID" value="GPPI011900"/>
</dbReference>
<dbReference type="EMBL" id="JXJN01005210">
    <property type="status" value="NOT_ANNOTATED_CDS"/>
    <property type="molecule type" value="Genomic_DNA"/>
</dbReference>
<reference evidence="3" key="1">
    <citation type="submission" date="2015-01" db="EMBL/GenBank/DDBJ databases">
        <authorList>
            <person name="Aksoy S."/>
            <person name="Warren W."/>
            <person name="Wilson R.K."/>
        </authorList>
    </citation>
    <scope>NUCLEOTIDE SEQUENCE [LARGE SCALE GENOMIC DNA]</scope>
    <source>
        <strain evidence="3">IAEA</strain>
    </source>
</reference>
<evidence type="ECO:0000256" key="1">
    <source>
        <dbReference type="SAM" id="Coils"/>
    </source>
</evidence>
<reference evidence="2" key="2">
    <citation type="submission" date="2020-05" db="UniProtKB">
        <authorList>
            <consortium name="EnsemblMetazoa"/>
        </authorList>
    </citation>
    <scope>IDENTIFICATION</scope>
    <source>
        <strain evidence="2">IAEA</strain>
    </source>
</reference>
<dbReference type="VEuPathDB" id="VectorBase:GPPI011900"/>
<dbReference type="Proteomes" id="UP000092460">
    <property type="component" value="Unassembled WGS sequence"/>
</dbReference>
<dbReference type="AlphaFoldDB" id="A0A1B0AXC1"/>
<keyword evidence="1" id="KW-0175">Coiled coil</keyword>
<feature type="coiled-coil region" evidence="1">
    <location>
        <begin position="176"/>
        <end position="210"/>
    </location>
</feature>
<evidence type="ECO:0000313" key="2">
    <source>
        <dbReference type="EnsemblMetazoa" id="GPPI011900-PA"/>
    </source>
</evidence>
<accession>A0A1B0AXC1</accession>
<proteinExistence type="predicted"/>
<keyword evidence="3" id="KW-1185">Reference proteome</keyword>
<name>A0A1B0AXC1_9MUSC</name>
<organism evidence="2 3">
    <name type="scientific">Glossina palpalis gambiensis</name>
    <dbReference type="NCBI Taxonomy" id="67801"/>
    <lineage>
        <taxon>Eukaryota</taxon>
        <taxon>Metazoa</taxon>
        <taxon>Ecdysozoa</taxon>
        <taxon>Arthropoda</taxon>
        <taxon>Hexapoda</taxon>
        <taxon>Insecta</taxon>
        <taxon>Pterygota</taxon>
        <taxon>Neoptera</taxon>
        <taxon>Endopterygota</taxon>
        <taxon>Diptera</taxon>
        <taxon>Brachycera</taxon>
        <taxon>Muscomorpha</taxon>
        <taxon>Hippoboscoidea</taxon>
        <taxon>Glossinidae</taxon>
        <taxon>Glossina</taxon>
    </lineage>
</organism>
<dbReference type="STRING" id="67801.A0A1B0AXC1"/>
<evidence type="ECO:0000313" key="3">
    <source>
        <dbReference type="Proteomes" id="UP000092460"/>
    </source>
</evidence>
<sequence length="240" mass="28603">MKYYTITAPKTSGSDKVNIIMSIQTEGENKTPTHQDLAAQYDRFKDFGENARKTYEQLYREMVFSLNAAHLQPFNRALLKSDDLQIKNMETVIGHMRQKLLEKLLKKWNDFWLGSGVSESLISLEMYKEKFKEYEGKDWKMWNKSPKELTRPIRMHLNGNRIRYLQLQLDYQREQLDQVLQENVEHRKKLQEIALQRTQLLKIMEEYEKKFELDKPEILRLHLDLLDFGNESAATEIAKK</sequence>
<protein>
    <submittedName>
        <fullName evidence="2">Uncharacterized protein</fullName>
    </submittedName>
</protein>